<proteinExistence type="predicted"/>
<accession>A0A0H4QEC3</accession>
<name>A0A0H4QEC3_9LACO</name>
<evidence type="ECO:0000313" key="2">
    <source>
        <dbReference type="EMBL" id="AKP66729.1"/>
    </source>
</evidence>
<dbReference type="KEGG" id="lgn:ABM34_03550"/>
<keyword evidence="1" id="KW-0812">Transmembrane</keyword>
<evidence type="ECO:0000256" key="1">
    <source>
        <dbReference type="SAM" id="Phobius"/>
    </source>
</evidence>
<dbReference type="OrthoDB" id="2305445at2"/>
<dbReference type="EMBL" id="CP012034">
    <property type="protein sequence ID" value="AKP66729.1"/>
    <property type="molecule type" value="Genomic_DNA"/>
</dbReference>
<keyword evidence="1" id="KW-1133">Transmembrane helix</keyword>
<dbReference type="AlphaFoldDB" id="A0A0H4QEC3"/>
<keyword evidence="3" id="KW-1185">Reference proteome</keyword>
<dbReference type="RefSeq" id="WP_048703450.1">
    <property type="nucleotide sequence ID" value="NZ_CP012034.1"/>
</dbReference>
<protein>
    <submittedName>
        <fullName evidence="2">Uncharacterized protein</fullName>
    </submittedName>
</protein>
<keyword evidence="1" id="KW-0472">Membrane</keyword>
<dbReference type="STRING" id="1007676.ABM34_03550"/>
<sequence>MKRKYSYVFTIAFIIVDLFFAILTKIGKIDDIVGIIAGVILIIALYIITRLFARINTQRGRFTLSLFSAVFIFLSVVPLAATSIVA</sequence>
<organism evidence="2 3">
    <name type="scientific">Companilactobacillus ginsenosidimutans</name>
    <dbReference type="NCBI Taxonomy" id="1007676"/>
    <lineage>
        <taxon>Bacteria</taxon>
        <taxon>Bacillati</taxon>
        <taxon>Bacillota</taxon>
        <taxon>Bacilli</taxon>
        <taxon>Lactobacillales</taxon>
        <taxon>Lactobacillaceae</taxon>
        <taxon>Companilactobacillus</taxon>
    </lineage>
</organism>
<dbReference type="Proteomes" id="UP000036106">
    <property type="component" value="Chromosome"/>
</dbReference>
<reference evidence="3" key="1">
    <citation type="submission" date="2015-07" db="EMBL/GenBank/DDBJ databases">
        <title>Lactobacillus ginsenosidimutans/EMML 3141/ whole genome sequencing.</title>
        <authorList>
            <person name="Kim M.K."/>
            <person name="Im W.-T."/>
            <person name="Srinivasan S."/>
            <person name="Lee J.-J."/>
        </authorList>
    </citation>
    <scope>NUCLEOTIDE SEQUENCE [LARGE SCALE GENOMIC DNA]</scope>
    <source>
        <strain evidence="3">EMML 3041</strain>
    </source>
</reference>
<feature type="transmembrane region" description="Helical" evidence="1">
    <location>
        <begin position="64"/>
        <end position="85"/>
    </location>
</feature>
<gene>
    <name evidence="2" type="ORF">ABM34_03550</name>
</gene>
<feature type="transmembrane region" description="Helical" evidence="1">
    <location>
        <begin position="7"/>
        <end position="26"/>
    </location>
</feature>
<evidence type="ECO:0000313" key="3">
    <source>
        <dbReference type="Proteomes" id="UP000036106"/>
    </source>
</evidence>
<dbReference type="PATRIC" id="fig|1007676.4.peg.732"/>
<feature type="transmembrane region" description="Helical" evidence="1">
    <location>
        <begin position="32"/>
        <end position="52"/>
    </location>
</feature>